<feature type="transmembrane region" description="Helical" evidence="1">
    <location>
        <begin position="377"/>
        <end position="398"/>
    </location>
</feature>
<evidence type="ECO:0000256" key="1">
    <source>
        <dbReference type="SAM" id="Phobius"/>
    </source>
</evidence>
<organism evidence="2 3">
    <name type="scientific">Cryptococcus neoformans Tu259-1</name>
    <dbReference type="NCBI Taxonomy" id="1230072"/>
    <lineage>
        <taxon>Eukaryota</taxon>
        <taxon>Fungi</taxon>
        <taxon>Dikarya</taxon>
        <taxon>Basidiomycota</taxon>
        <taxon>Agaricomycotina</taxon>
        <taxon>Tremellomycetes</taxon>
        <taxon>Tremellales</taxon>
        <taxon>Cryptococcaceae</taxon>
        <taxon>Cryptococcus</taxon>
        <taxon>Cryptococcus neoformans species complex</taxon>
    </lineage>
</organism>
<sequence>MVIYRHRSSSAQLNYLRPHLYAHCSAPTTTSAVLGPTDPYSLLHFPLSSSHKGGGMSQLLWISDASPLFSYSPAEAYFAGQGLNSWIGSTGLNSTTTAVVAANGGGGTMTYHSTTGMAGVILPAIYATSFVPIFSAPDSYNVTMQQNSNDPQVWKSGQNWTSSGGDFSAQTFTINVSCQGDFDDEFIFEGAWVETELAPEGSVTESVSLDDSSSLIQYTGFTSVVTDSELVQVSSSDYNSSLSMTSTAGATARIMFNGASVTVSGVSCPFCSTFSVSLDSKTAATLNSANNISVHGTLLYFATNLDTSITHALILEAQGNGILVIDEFTINGPKGGVGFVGTIDGPAVTSSDRSSKTAGISETATLSAATEGGAPNVGVIIGAILGSLAGVAILYFLCRKAVPATKSSEQKKMDPWDEANLLQNMKNEGVHVTTVANQRYVYPGLIANSDLTKK</sequence>
<reference evidence="2 3" key="1">
    <citation type="submission" date="2017-06" db="EMBL/GenBank/DDBJ databases">
        <title>Global population genomics of the pathogenic fungus Cryptococcus neoformans var. grubii.</title>
        <authorList>
            <person name="Cuomo C."/>
            <person name="Litvintseva A."/>
            <person name="Chen Y."/>
            <person name="Young S."/>
            <person name="Zeng Q."/>
            <person name="Chapman S."/>
            <person name="Gujja S."/>
            <person name="Saif S."/>
            <person name="Birren B."/>
        </authorList>
    </citation>
    <scope>NUCLEOTIDE SEQUENCE [LARGE SCALE GENOMIC DNA]</scope>
    <source>
        <strain evidence="2 3">Tu259-1</strain>
    </source>
</reference>
<protein>
    <submittedName>
        <fullName evidence="2">Uncharacterized protein</fullName>
    </submittedName>
</protein>
<evidence type="ECO:0000313" key="2">
    <source>
        <dbReference type="EMBL" id="OXG13138.1"/>
    </source>
</evidence>
<name>A0A854QA42_CRYNE</name>
<proteinExistence type="predicted"/>
<gene>
    <name evidence="2" type="ORF">C361_06329</name>
</gene>
<keyword evidence="1" id="KW-1133">Transmembrane helix</keyword>
<keyword evidence="1" id="KW-0812">Transmembrane</keyword>
<dbReference type="EMBL" id="AMKT01000083">
    <property type="protein sequence ID" value="OXG13138.1"/>
    <property type="molecule type" value="Genomic_DNA"/>
</dbReference>
<dbReference type="OrthoDB" id="2576082at2759"/>
<comment type="caution">
    <text evidence="2">The sequence shown here is derived from an EMBL/GenBank/DDBJ whole genome shotgun (WGS) entry which is preliminary data.</text>
</comment>
<keyword evidence="1" id="KW-0472">Membrane</keyword>
<dbReference type="Gene3D" id="2.60.120.260">
    <property type="entry name" value="Galactose-binding domain-like"/>
    <property type="match status" value="1"/>
</dbReference>
<dbReference type="AlphaFoldDB" id="A0A854QA42"/>
<dbReference type="Proteomes" id="UP000199727">
    <property type="component" value="Unassembled WGS sequence"/>
</dbReference>
<accession>A0A854QA42</accession>
<evidence type="ECO:0000313" key="3">
    <source>
        <dbReference type="Proteomes" id="UP000199727"/>
    </source>
</evidence>